<sequence length="87" mass="10256">MAESDVKMGVVKWFNSMTKRGFDPPSKSTAFEAWEVAAVEEAEVTDLIEADAGTTAQAEETVTAEPIRWWRLWIWWGIWRRRRWWPL</sequence>
<reference evidence="1" key="1">
    <citation type="submission" date="2020-07" db="EMBL/GenBank/DDBJ databases">
        <title>Ethylene signaling mediates host invasion by parasitic plants.</title>
        <authorList>
            <person name="Yoshida S."/>
        </authorList>
    </citation>
    <scope>NUCLEOTIDE SEQUENCE</scope>
    <source>
        <strain evidence="1">Okayama</strain>
    </source>
</reference>
<name>A0A830BVR3_9LAMI</name>
<proteinExistence type="predicted"/>
<dbReference type="Proteomes" id="UP000653305">
    <property type="component" value="Unassembled WGS sequence"/>
</dbReference>
<comment type="caution">
    <text evidence="1">The sequence shown here is derived from an EMBL/GenBank/DDBJ whole genome shotgun (WGS) entry which is preliminary data.</text>
</comment>
<accession>A0A830BVR3</accession>
<evidence type="ECO:0000313" key="2">
    <source>
        <dbReference type="Proteomes" id="UP000653305"/>
    </source>
</evidence>
<protein>
    <submittedName>
        <fullName evidence="1">Uncharacterized protein</fullName>
    </submittedName>
</protein>
<dbReference type="AlphaFoldDB" id="A0A830BVR3"/>
<evidence type="ECO:0000313" key="1">
    <source>
        <dbReference type="EMBL" id="GFP86211.1"/>
    </source>
</evidence>
<dbReference type="EMBL" id="BMAC01000121">
    <property type="protein sequence ID" value="GFP86211.1"/>
    <property type="molecule type" value="Genomic_DNA"/>
</dbReference>
<keyword evidence="2" id="KW-1185">Reference proteome</keyword>
<gene>
    <name evidence="1" type="ORF">PHJA_000764900</name>
</gene>
<organism evidence="1 2">
    <name type="scientific">Phtheirospermum japonicum</name>
    <dbReference type="NCBI Taxonomy" id="374723"/>
    <lineage>
        <taxon>Eukaryota</taxon>
        <taxon>Viridiplantae</taxon>
        <taxon>Streptophyta</taxon>
        <taxon>Embryophyta</taxon>
        <taxon>Tracheophyta</taxon>
        <taxon>Spermatophyta</taxon>
        <taxon>Magnoliopsida</taxon>
        <taxon>eudicotyledons</taxon>
        <taxon>Gunneridae</taxon>
        <taxon>Pentapetalae</taxon>
        <taxon>asterids</taxon>
        <taxon>lamiids</taxon>
        <taxon>Lamiales</taxon>
        <taxon>Orobanchaceae</taxon>
        <taxon>Orobanchaceae incertae sedis</taxon>
        <taxon>Phtheirospermum</taxon>
    </lineage>
</organism>